<feature type="compositionally biased region" description="Basic and acidic residues" evidence="1">
    <location>
        <begin position="38"/>
        <end position="63"/>
    </location>
</feature>
<accession>A0A8S5MNJ3</accession>
<proteinExistence type="predicted"/>
<organism evidence="2">
    <name type="scientific">Siphoviridae sp. ctxc31</name>
    <dbReference type="NCBI Taxonomy" id="2826520"/>
    <lineage>
        <taxon>Viruses</taxon>
        <taxon>Duplodnaviria</taxon>
        <taxon>Heunggongvirae</taxon>
        <taxon>Uroviricota</taxon>
        <taxon>Caudoviricetes</taxon>
    </lineage>
</organism>
<reference evidence="2" key="1">
    <citation type="journal article" date="2021" name="Proc. Natl. Acad. Sci. U.S.A.">
        <title>A Catalog of Tens of Thousands of Viruses from Human Metagenomes Reveals Hidden Associations with Chronic Diseases.</title>
        <authorList>
            <person name="Tisza M.J."/>
            <person name="Buck C.B."/>
        </authorList>
    </citation>
    <scope>NUCLEOTIDE SEQUENCE</scope>
    <source>
        <strain evidence="2">Ctxc31</strain>
    </source>
</reference>
<feature type="region of interest" description="Disordered" evidence="1">
    <location>
        <begin position="38"/>
        <end position="94"/>
    </location>
</feature>
<evidence type="ECO:0000256" key="1">
    <source>
        <dbReference type="SAM" id="MobiDB-lite"/>
    </source>
</evidence>
<dbReference type="EMBL" id="BK014938">
    <property type="protein sequence ID" value="DAD83491.1"/>
    <property type="molecule type" value="Genomic_DNA"/>
</dbReference>
<name>A0A8S5MNJ3_9CAUD</name>
<evidence type="ECO:0000313" key="2">
    <source>
        <dbReference type="EMBL" id="DAD83491.1"/>
    </source>
</evidence>
<protein>
    <submittedName>
        <fullName evidence="2">Uncharacterized protein</fullName>
    </submittedName>
</protein>
<feature type="compositionally biased region" description="Acidic residues" evidence="1">
    <location>
        <begin position="64"/>
        <end position="84"/>
    </location>
</feature>
<sequence length="232" mass="26682">MKAEWKNSSIVKALLNGGFDEEYIEKAIENGDIILEKSKTEKEMEHSKEDEEKNVVDDEKHIEDLEEDEDEDDDDIEDLDEDIEEKSKKKKSKEKVEKSFNRDLMKSFGFEMKEAFKEAIKEEIEPLRKSIEAIGAQPTPFRSEGLDNATFLQKSIGTMKDDNGKITVNIVKQRPLARTLIEKAIDSVQDDEVLMKSIGDDVFAYLTNPEAETVGENLARYMYDSKNVKFVR</sequence>